<dbReference type="EMBL" id="BPWL01000004">
    <property type="protein sequence ID" value="GJJ09681.1"/>
    <property type="molecule type" value="Genomic_DNA"/>
</dbReference>
<proteinExistence type="predicted"/>
<sequence length="438" mass="47932">MSPVIPLQQLPNLQAPHPISSNEPQLSQAQVASMRRKKNADAQAAFRARRANYISSLEETVISLEAVVLSLQDSCRESRNDADELRQESNHLRSIIEVLQKDSKDREKQWREFWIAKLHALGLDDPHHLNDFPPHPPSSQNLNSIQSATYNSRPPSFVGSDALRFSAGQRFQSSSTGITTYSANSDPNWVPASSFSNTRTTCIGDSHPSHPSSASDSPSSISPSIPYGSRFSLVGEDGRNNVNLVGVNMSNASYETSSLITEYGSENYSTSVTRHSFSESERCVRPRRSYSGPHPRAGGDFYGAADISPTESDHLNSEDHSSVNGSDLTHTRPRRHTSASIIPHSPSLSPPPTRDRDFRERDAAISNTLAVIKAQAFGSLRRTRTRVKKPSDSASKVAIDLLSARGIGLGLQSPVAGGTTTPRLHIKRKSECLDDVEI</sequence>
<feature type="domain" description="BZIP" evidence="3">
    <location>
        <begin position="35"/>
        <end position="49"/>
    </location>
</feature>
<dbReference type="SUPFAM" id="SSF57959">
    <property type="entry name" value="Leucine zipper domain"/>
    <property type="match status" value="1"/>
</dbReference>
<dbReference type="InterPro" id="IPR004827">
    <property type="entry name" value="bZIP"/>
</dbReference>
<gene>
    <name evidence="4" type="ORF">Clacol_003905</name>
</gene>
<evidence type="ECO:0000313" key="4">
    <source>
        <dbReference type="EMBL" id="GJJ09681.1"/>
    </source>
</evidence>
<protein>
    <recommendedName>
        <fullName evidence="3">BZIP domain-containing protein</fullName>
    </recommendedName>
</protein>
<dbReference type="PROSITE" id="PS00036">
    <property type="entry name" value="BZIP_BASIC"/>
    <property type="match status" value="1"/>
</dbReference>
<feature type="compositionally biased region" description="Polar residues" evidence="2">
    <location>
        <begin position="138"/>
        <end position="153"/>
    </location>
</feature>
<feature type="coiled-coil region" evidence="1">
    <location>
        <begin position="68"/>
        <end position="102"/>
    </location>
</feature>
<feature type="compositionally biased region" description="Low complexity" evidence="2">
    <location>
        <begin position="338"/>
        <end position="347"/>
    </location>
</feature>
<feature type="region of interest" description="Disordered" evidence="2">
    <location>
        <begin position="200"/>
        <end position="223"/>
    </location>
</feature>
<evidence type="ECO:0000313" key="5">
    <source>
        <dbReference type="Proteomes" id="UP001050691"/>
    </source>
</evidence>
<dbReference type="GO" id="GO:0003700">
    <property type="term" value="F:DNA-binding transcription factor activity"/>
    <property type="evidence" value="ECO:0007669"/>
    <property type="project" value="InterPro"/>
</dbReference>
<feature type="region of interest" description="Disordered" evidence="2">
    <location>
        <begin position="1"/>
        <end position="27"/>
    </location>
</feature>
<feature type="compositionally biased region" description="Basic and acidic residues" evidence="2">
    <location>
        <begin position="311"/>
        <end position="321"/>
    </location>
</feature>
<name>A0AAV5AB04_9AGAM</name>
<keyword evidence="5" id="KW-1185">Reference proteome</keyword>
<evidence type="ECO:0000259" key="3">
    <source>
        <dbReference type="PROSITE" id="PS00036"/>
    </source>
</evidence>
<reference evidence="4" key="1">
    <citation type="submission" date="2021-10" db="EMBL/GenBank/DDBJ databases">
        <title>De novo Genome Assembly of Clathrus columnatus (Basidiomycota, Fungi) Using Illumina and Nanopore Sequence Data.</title>
        <authorList>
            <person name="Ogiso-Tanaka E."/>
            <person name="Itagaki H."/>
            <person name="Hosoya T."/>
            <person name="Hosaka K."/>
        </authorList>
    </citation>
    <scope>NUCLEOTIDE SEQUENCE</scope>
    <source>
        <strain evidence="4">MO-923</strain>
    </source>
</reference>
<evidence type="ECO:0000256" key="1">
    <source>
        <dbReference type="SAM" id="Coils"/>
    </source>
</evidence>
<accession>A0AAV5AB04</accession>
<keyword evidence="1" id="KW-0175">Coiled coil</keyword>
<feature type="compositionally biased region" description="Low complexity" evidence="2">
    <location>
        <begin position="205"/>
        <end position="223"/>
    </location>
</feature>
<organism evidence="4 5">
    <name type="scientific">Clathrus columnatus</name>
    <dbReference type="NCBI Taxonomy" id="1419009"/>
    <lineage>
        <taxon>Eukaryota</taxon>
        <taxon>Fungi</taxon>
        <taxon>Dikarya</taxon>
        <taxon>Basidiomycota</taxon>
        <taxon>Agaricomycotina</taxon>
        <taxon>Agaricomycetes</taxon>
        <taxon>Phallomycetidae</taxon>
        <taxon>Phallales</taxon>
        <taxon>Clathraceae</taxon>
        <taxon>Clathrus</taxon>
    </lineage>
</organism>
<feature type="region of interest" description="Disordered" evidence="2">
    <location>
        <begin position="128"/>
        <end position="153"/>
    </location>
</feature>
<dbReference type="InterPro" id="IPR046347">
    <property type="entry name" value="bZIP_sf"/>
</dbReference>
<dbReference type="AlphaFoldDB" id="A0AAV5AB04"/>
<dbReference type="Gene3D" id="1.20.5.170">
    <property type="match status" value="1"/>
</dbReference>
<evidence type="ECO:0000256" key="2">
    <source>
        <dbReference type="SAM" id="MobiDB-lite"/>
    </source>
</evidence>
<dbReference type="Proteomes" id="UP001050691">
    <property type="component" value="Unassembled WGS sequence"/>
</dbReference>
<feature type="region of interest" description="Disordered" evidence="2">
    <location>
        <begin position="271"/>
        <end position="357"/>
    </location>
</feature>
<comment type="caution">
    <text evidence="4">The sequence shown here is derived from an EMBL/GenBank/DDBJ whole genome shotgun (WGS) entry which is preliminary data.</text>
</comment>